<name>A0A9X1NWS9_9HYPH</name>
<evidence type="ECO:0000313" key="2">
    <source>
        <dbReference type="EMBL" id="MCD7111800.1"/>
    </source>
</evidence>
<dbReference type="Proteomes" id="UP001139089">
    <property type="component" value="Unassembled WGS sequence"/>
</dbReference>
<evidence type="ECO:0000313" key="3">
    <source>
        <dbReference type="Proteomes" id="UP001139089"/>
    </source>
</evidence>
<dbReference type="EMBL" id="JAJOZR010000021">
    <property type="protein sequence ID" value="MCD7111800.1"/>
    <property type="molecule type" value="Genomic_DNA"/>
</dbReference>
<feature type="chain" id="PRO_5040759403" evidence="1">
    <location>
        <begin position="24"/>
        <end position="124"/>
    </location>
</feature>
<keyword evidence="1" id="KW-0732">Signal</keyword>
<comment type="caution">
    <text evidence="2">The sequence shown here is derived from an EMBL/GenBank/DDBJ whole genome shotgun (WGS) entry which is preliminary data.</text>
</comment>
<organism evidence="2 3">
    <name type="scientific">Rhizobium quercicola</name>
    <dbReference type="NCBI Taxonomy" id="2901226"/>
    <lineage>
        <taxon>Bacteria</taxon>
        <taxon>Pseudomonadati</taxon>
        <taxon>Pseudomonadota</taxon>
        <taxon>Alphaproteobacteria</taxon>
        <taxon>Hyphomicrobiales</taxon>
        <taxon>Rhizobiaceae</taxon>
        <taxon>Rhizobium/Agrobacterium group</taxon>
        <taxon>Rhizobium</taxon>
    </lineage>
</organism>
<proteinExistence type="predicted"/>
<evidence type="ECO:0000256" key="1">
    <source>
        <dbReference type="SAM" id="SignalP"/>
    </source>
</evidence>
<keyword evidence="3" id="KW-1185">Reference proteome</keyword>
<reference evidence="2" key="1">
    <citation type="submission" date="2021-12" db="EMBL/GenBank/DDBJ databases">
        <authorList>
            <person name="Li Y."/>
        </authorList>
    </citation>
    <scope>NUCLEOTIDE SEQUENCE</scope>
    <source>
        <strain evidence="2">DKSPLA3</strain>
    </source>
</reference>
<feature type="signal peptide" evidence="1">
    <location>
        <begin position="1"/>
        <end position="23"/>
    </location>
</feature>
<protein>
    <submittedName>
        <fullName evidence="2">Uncharacterized protein</fullName>
    </submittedName>
</protein>
<gene>
    <name evidence="2" type="ORF">LRX75_22495</name>
</gene>
<accession>A0A9X1NWS9</accession>
<dbReference type="AlphaFoldDB" id="A0A9X1NWS9"/>
<sequence length="124" mass="13793">MKTMITRLGLAALIGVSGLSAFAGTASADQIRLGLTSGSVVDVQYRDERDWSRGRHDRDRRDWGRDRRGRCAPWLAADKASAYGLRRARVVDVTPRRVVVEGRFRGGFRTVTFANMRGCPVLGR</sequence>
<dbReference type="RefSeq" id="WP_231816817.1">
    <property type="nucleotide sequence ID" value="NZ_JAJOZR010000021.1"/>
</dbReference>